<feature type="region of interest" description="Disordered" evidence="2">
    <location>
        <begin position="306"/>
        <end position="363"/>
    </location>
</feature>
<organism evidence="4 5">
    <name type="scientific">Fusarium albosuccineum</name>
    <dbReference type="NCBI Taxonomy" id="1237068"/>
    <lineage>
        <taxon>Eukaryota</taxon>
        <taxon>Fungi</taxon>
        <taxon>Dikarya</taxon>
        <taxon>Ascomycota</taxon>
        <taxon>Pezizomycotina</taxon>
        <taxon>Sordariomycetes</taxon>
        <taxon>Hypocreomycetidae</taxon>
        <taxon>Hypocreales</taxon>
        <taxon>Nectriaceae</taxon>
        <taxon>Fusarium</taxon>
        <taxon>Fusarium decemcellulare species complex</taxon>
    </lineage>
</organism>
<comment type="caution">
    <text evidence="4">The sequence shown here is derived from an EMBL/GenBank/DDBJ whole genome shotgun (WGS) entry which is preliminary data.</text>
</comment>
<accession>A0A8H4L053</accession>
<evidence type="ECO:0000313" key="4">
    <source>
        <dbReference type="EMBL" id="KAF4459282.1"/>
    </source>
</evidence>
<feature type="compositionally biased region" description="Basic and acidic residues" evidence="2">
    <location>
        <begin position="322"/>
        <end position="363"/>
    </location>
</feature>
<sequence>MATAGGFTSPRDSANSVTSIRSGSRHQLKRSITELASPVKLGRRKDKDRDRDRDRFHDDRAPHSYTVSIAHPVSANPNYQSRASVEIMPTRSEGVTPLISPDQSRRPSIMLAREEENRSGNGAVPAEPAVKKEEKLVEEQAKTSSQVEGLKKSLAELGTFSTSTAQRLDETYYAVLEKVSSLQSTVSALKELAEESQSIHNNFERESREIENDITAQIASMGQFKEHQENIEGLQTRVQDGRARIRALSDRVDIVRERVELWERLDKESQDKTRLRLRAIMICMSVIALTMLVLLFGAQYVSPNDLMSGESSNTSRVAEGVVESRKEAGHTELPHGRHDKGDETYVRRRETDRGERLRAFDEL</sequence>
<name>A0A8H4L053_9HYPO</name>
<gene>
    <name evidence="4" type="ORF">FALBO_13953</name>
</gene>
<evidence type="ECO:0000256" key="2">
    <source>
        <dbReference type="SAM" id="MobiDB-lite"/>
    </source>
</evidence>
<keyword evidence="3" id="KW-0472">Membrane</keyword>
<feature type="transmembrane region" description="Helical" evidence="3">
    <location>
        <begin position="279"/>
        <end position="301"/>
    </location>
</feature>
<feature type="region of interest" description="Disordered" evidence="2">
    <location>
        <begin position="1"/>
        <end position="81"/>
    </location>
</feature>
<dbReference type="EMBL" id="JAADYS010002205">
    <property type="protein sequence ID" value="KAF4459282.1"/>
    <property type="molecule type" value="Genomic_DNA"/>
</dbReference>
<feature type="compositionally biased region" description="Basic and acidic residues" evidence="2">
    <location>
        <begin position="45"/>
        <end position="62"/>
    </location>
</feature>
<feature type="compositionally biased region" description="Polar residues" evidence="2">
    <location>
        <begin position="10"/>
        <end position="22"/>
    </location>
</feature>
<dbReference type="OrthoDB" id="5419542at2759"/>
<evidence type="ECO:0000256" key="1">
    <source>
        <dbReference type="SAM" id="Coils"/>
    </source>
</evidence>
<evidence type="ECO:0000256" key="3">
    <source>
        <dbReference type="SAM" id="Phobius"/>
    </source>
</evidence>
<keyword evidence="3" id="KW-1133">Transmembrane helix</keyword>
<dbReference type="AlphaFoldDB" id="A0A8H4L053"/>
<keyword evidence="5" id="KW-1185">Reference proteome</keyword>
<dbReference type="Proteomes" id="UP000554235">
    <property type="component" value="Unassembled WGS sequence"/>
</dbReference>
<feature type="coiled-coil region" evidence="1">
    <location>
        <begin position="189"/>
        <end position="251"/>
    </location>
</feature>
<keyword evidence="3" id="KW-0812">Transmembrane</keyword>
<protein>
    <submittedName>
        <fullName evidence="4">Septum formation initiator domain-containing</fullName>
    </submittedName>
</protein>
<keyword evidence="1" id="KW-0175">Coiled coil</keyword>
<proteinExistence type="predicted"/>
<reference evidence="4 5" key="1">
    <citation type="submission" date="2020-01" db="EMBL/GenBank/DDBJ databases">
        <title>Identification and distribution of gene clusters putatively required for synthesis of sphingolipid metabolism inhibitors in phylogenetically diverse species of the filamentous fungus Fusarium.</title>
        <authorList>
            <person name="Kim H.-S."/>
            <person name="Busman M."/>
            <person name="Brown D.W."/>
            <person name="Divon H."/>
            <person name="Uhlig S."/>
            <person name="Proctor R.H."/>
        </authorList>
    </citation>
    <scope>NUCLEOTIDE SEQUENCE [LARGE SCALE GENOMIC DNA]</scope>
    <source>
        <strain evidence="4 5">NRRL 20459</strain>
    </source>
</reference>
<evidence type="ECO:0000313" key="5">
    <source>
        <dbReference type="Proteomes" id="UP000554235"/>
    </source>
</evidence>